<keyword evidence="2" id="KW-1185">Reference proteome</keyword>
<accession>A0ABN6VX13</accession>
<dbReference type="RefSeq" id="WP_282003605.1">
    <property type="nucleotide sequence ID" value="NZ_AP027151.1"/>
</dbReference>
<dbReference type="EMBL" id="AP027151">
    <property type="protein sequence ID" value="BDV42897.1"/>
    <property type="molecule type" value="Genomic_DNA"/>
</dbReference>
<protein>
    <submittedName>
        <fullName evidence="1">Uncharacterized protein</fullName>
    </submittedName>
</protein>
<organism evidence="1 2">
    <name type="scientific">Geotalea uraniireducens</name>
    <dbReference type="NCBI Taxonomy" id="351604"/>
    <lineage>
        <taxon>Bacteria</taxon>
        <taxon>Pseudomonadati</taxon>
        <taxon>Thermodesulfobacteriota</taxon>
        <taxon>Desulfuromonadia</taxon>
        <taxon>Geobacterales</taxon>
        <taxon>Geobacteraceae</taxon>
        <taxon>Geotalea</taxon>
    </lineage>
</organism>
<evidence type="ECO:0000313" key="1">
    <source>
        <dbReference type="EMBL" id="BDV42897.1"/>
    </source>
</evidence>
<gene>
    <name evidence="1" type="ORF">GURASL_18200</name>
</gene>
<reference evidence="1 2" key="1">
    <citation type="submission" date="2022-12" db="EMBL/GenBank/DDBJ databases">
        <title>Polyphasic characterization of Geotalea uranireducens NIT-SL11 newly isolated from a complex of sewage sludge and microbially reduced graphene oxide.</title>
        <authorList>
            <person name="Xie L."/>
            <person name="Yoshida N."/>
            <person name="Meng L."/>
        </authorList>
    </citation>
    <scope>NUCLEOTIDE SEQUENCE [LARGE SCALE GENOMIC DNA]</scope>
    <source>
        <strain evidence="1 2">NIT-SL11</strain>
    </source>
</reference>
<evidence type="ECO:0000313" key="2">
    <source>
        <dbReference type="Proteomes" id="UP001317705"/>
    </source>
</evidence>
<name>A0ABN6VX13_9BACT</name>
<sequence length="88" mass="10276">MQTVWEKVFEYASMPVHGSLSRKLRKGIRIQVNEGKIFSEATLFLGDEFLRISEEDGQKEAINTYYDWKMVASVRTFSDKEELPRKGK</sequence>
<proteinExistence type="predicted"/>
<dbReference type="Proteomes" id="UP001317705">
    <property type="component" value="Chromosome"/>
</dbReference>